<keyword evidence="3" id="KW-1185">Reference proteome</keyword>
<evidence type="ECO:0000256" key="1">
    <source>
        <dbReference type="SAM" id="SignalP"/>
    </source>
</evidence>
<dbReference type="AlphaFoldDB" id="A0AA35VD90"/>
<reference evidence="2" key="1">
    <citation type="submission" date="2023-04" db="EMBL/GenBank/DDBJ databases">
        <authorList>
            <person name="Vijverberg K."/>
            <person name="Xiong W."/>
            <person name="Schranz E."/>
        </authorList>
    </citation>
    <scope>NUCLEOTIDE SEQUENCE</scope>
</reference>
<keyword evidence="1" id="KW-0732">Signal</keyword>
<name>A0AA35VD90_LACSI</name>
<accession>A0AA35VD90</accession>
<sequence length="152" mass="17039">MANFLMMKIKLYVSSLLALVAVLQSQDHGFLGLVSTETYQQEVKDSSTFVFFGGDQASCSSNSDRSCHYEYRSTVGVYDQNRNNLSDSYKEFGGYYDKEKGLQGLDGKQLGIFSVELDMVIARHPLRPASEENMTSSIVGYIESLSFVRVVR</sequence>
<feature type="chain" id="PRO_5041449599" evidence="1">
    <location>
        <begin position="26"/>
        <end position="152"/>
    </location>
</feature>
<evidence type="ECO:0000313" key="3">
    <source>
        <dbReference type="Proteomes" id="UP001177003"/>
    </source>
</evidence>
<proteinExistence type="predicted"/>
<dbReference type="Proteomes" id="UP001177003">
    <property type="component" value="Chromosome 1"/>
</dbReference>
<gene>
    <name evidence="2" type="ORF">LSALG_LOCUS7311</name>
</gene>
<organism evidence="2 3">
    <name type="scientific">Lactuca saligna</name>
    <name type="common">Willowleaf lettuce</name>
    <dbReference type="NCBI Taxonomy" id="75948"/>
    <lineage>
        <taxon>Eukaryota</taxon>
        <taxon>Viridiplantae</taxon>
        <taxon>Streptophyta</taxon>
        <taxon>Embryophyta</taxon>
        <taxon>Tracheophyta</taxon>
        <taxon>Spermatophyta</taxon>
        <taxon>Magnoliopsida</taxon>
        <taxon>eudicotyledons</taxon>
        <taxon>Gunneridae</taxon>
        <taxon>Pentapetalae</taxon>
        <taxon>asterids</taxon>
        <taxon>campanulids</taxon>
        <taxon>Asterales</taxon>
        <taxon>Asteraceae</taxon>
        <taxon>Cichorioideae</taxon>
        <taxon>Cichorieae</taxon>
        <taxon>Lactucinae</taxon>
        <taxon>Lactuca</taxon>
    </lineage>
</organism>
<dbReference type="EMBL" id="OX465077">
    <property type="protein sequence ID" value="CAI9266783.1"/>
    <property type="molecule type" value="Genomic_DNA"/>
</dbReference>
<protein>
    <submittedName>
        <fullName evidence="2">Uncharacterized protein</fullName>
    </submittedName>
</protein>
<evidence type="ECO:0000313" key="2">
    <source>
        <dbReference type="EMBL" id="CAI9266783.1"/>
    </source>
</evidence>
<feature type="signal peptide" evidence="1">
    <location>
        <begin position="1"/>
        <end position="25"/>
    </location>
</feature>